<keyword evidence="1" id="KW-0472">Membrane</keyword>
<accession>K0TLN6</accession>
<reference evidence="2 3" key="1">
    <citation type="journal article" date="2012" name="Genome Biol.">
        <title>Genome and low-iron response of an oceanic diatom adapted to chronic iron limitation.</title>
        <authorList>
            <person name="Lommer M."/>
            <person name="Specht M."/>
            <person name="Roy A.S."/>
            <person name="Kraemer L."/>
            <person name="Andreson R."/>
            <person name="Gutowska M.A."/>
            <person name="Wolf J."/>
            <person name="Bergner S.V."/>
            <person name="Schilhabel M.B."/>
            <person name="Klostermeier U.C."/>
            <person name="Beiko R.G."/>
            <person name="Rosenstiel P."/>
            <person name="Hippler M."/>
            <person name="Laroche J."/>
        </authorList>
    </citation>
    <scope>NUCLEOTIDE SEQUENCE [LARGE SCALE GENOMIC DNA]</scope>
    <source>
        <strain evidence="2 3">CCMP1005</strain>
    </source>
</reference>
<name>K0TLN6_THAOC</name>
<evidence type="ECO:0000313" key="3">
    <source>
        <dbReference type="Proteomes" id="UP000266841"/>
    </source>
</evidence>
<keyword evidence="1" id="KW-1133">Transmembrane helix</keyword>
<dbReference type="Proteomes" id="UP000266841">
    <property type="component" value="Unassembled WGS sequence"/>
</dbReference>
<feature type="transmembrane region" description="Helical" evidence="1">
    <location>
        <begin position="63"/>
        <end position="79"/>
    </location>
</feature>
<keyword evidence="3" id="KW-1185">Reference proteome</keyword>
<dbReference type="EMBL" id="AGNL01006487">
    <property type="protein sequence ID" value="EJK72007.1"/>
    <property type="molecule type" value="Genomic_DNA"/>
</dbReference>
<dbReference type="AlphaFoldDB" id="K0TLN6"/>
<evidence type="ECO:0000313" key="2">
    <source>
        <dbReference type="EMBL" id="EJK72007.1"/>
    </source>
</evidence>
<sequence length="246" mass="26452">MQTSLAASSPSALCGRHLVTPKSLLVVVVLALAGIITVNIPYHRCAGRADQARQGASANFGPSLYLALLLTTISFFEGMNEVLQYAHVSWRDNVSPCAGAAAGPPYIYVGSRSSFHEVGATQRNGSITCFSRQEGWTYFCPKRGNETRLPGPVRIGVAGWTGLHRASVGVQGEGMLLTTTALHGSDGRVAMYHCVEKRKSDRPGRCTARRATINRQVGFPDGSTLLDPTTLSTIKTKSKVSWSRPF</sequence>
<evidence type="ECO:0000256" key="1">
    <source>
        <dbReference type="SAM" id="Phobius"/>
    </source>
</evidence>
<comment type="caution">
    <text evidence="2">The sequence shown here is derived from an EMBL/GenBank/DDBJ whole genome shotgun (WGS) entry which is preliminary data.</text>
</comment>
<feature type="transmembrane region" description="Helical" evidence="1">
    <location>
        <begin position="23"/>
        <end position="42"/>
    </location>
</feature>
<organism evidence="2 3">
    <name type="scientific">Thalassiosira oceanica</name>
    <name type="common">Marine diatom</name>
    <dbReference type="NCBI Taxonomy" id="159749"/>
    <lineage>
        <taxon>Eukaryota</taxon>
        <taxon>Sar</taxon>
        <taxon>Stramenopiles</taxon>
        <taxon>Ochrophyta</taxon>
        <taxon>Bacillariophyta</taxon>
        <taxon>Coscinodiscophyceae</taxon>
        <taxon>Thalassiosirophycidae</taxon>
        <taxon>Thalassiosirales</taxon>
        <taxon>Thalassiosiraceae</taxon>
        <taxon>Thalassiosira</taxon>
    </lineage>
</organism>
<keyword evidence="1" id="KW-0812">Transmembrane</keyword>
<protein>
    <submittedName>
        <fullName evidence="2">Uncharacterized protein</fullName>
    </submittedName>
</protein>
<gene>
    <name evidence="2" type="ORF">THAOC_06503</name>
</gene>
<proteinExistence type="predicted"/>